<reference evidence="3" key="1">
    <citation type="submission" date="2021-03" db="EMBL/GenBank/DDBJ databases">
        <title>Whole genome sequence of Streptomyces bomunensis MMS17-BM035.</title>
        <authorList>
            <person name="Lee J.H."/>
        </authorList>
    </citation>
    <scope>NUCLEOTIDE SEQUENCE</scope>
    <source>
        <strain evidence="3">MMS17-BM035</strain>
    </source>
</reference>
<accession>A0A940M9S6</accession>
<gene>
    <name evidence="3" type="ORF">JFN87_15655</name>
</gene>
<organism evidence="3 4">
    <name type="scientific">Streptomyces montanisoli</name>
    <dbReference type="NCBI Taxonomy" id="2798581"/>
    <lineage>
        <taxon>Bacteria</taxon>
        <taxon>Bacillati</taxon>
        <taxon>Actinomycetota</taxon>
        <taxon>Actinomycetes</taxon>
        <taxon>Kitasatosporales</taxon>
        <taxon>Streptomycetaceae</taxon>
        <taxon>Streptomyces</taxon>
    </lineage>
</organism>
<comment type="caution">
    <text evidence="3">The sequence shown here is derived from an EMBL/GenBank/DDBJ whole genome shotgun (WGS) entry which is preliminary data.</text>
</comment>
<evidence type="ECO:0000313" key="3">
    <source>
        <dbReference type="EMBL" id="MBP0458925.1"/>
    </source>
</evidence>
<dbReference type="InterPro" id="IPR051450">
    <property type="entry name" value="Gfo/Idh/MocA_Oxidoreductases"/>
</dbReference>
<feature type="domain" description="GFO/IDH/MocA-like oxidoreductase" evidence="2">
    <location>
        <begin position="128"/>
        <end position="250"/>
    </location>
</feature>
<evidence type="ECO:0000259" key="2">
    <source>
        <dbReference type="Pfam" id="PF22725"/>
    </source>
</evidence>
<evidence type="ECO:0000313" key="4">
    <source>
        <dbReference type="Proteomes" id="UP000670475"/>
    </source>
</evidence>
<dbReference type="RefSeq" id="WP_209340669.1">
    <property type="nucleotide sequence ID" value="NZ_JAGIQL010000055.1"/>
</dbReference>
<dbReference type="AlphaFoldDB" id="A0A940M9S6"/>
<feature type="domain" description="Gfo/Idh/MocA-like oxidoreductase N-terminal" evidence="1">
    <location>
        <begin position="3"/>
        <end position="120"/>
    </location>
</feature>
<proteinExistence type="predicted"/>
<dbReference type="Proteomes" id="UP000670475">
    <property type="component" value="Unassembled WGS sequence"/>
</dbReference>
<keyword evidence="4" id="KW-1185">Reference proteome</keyword>
<dbReference type="InterPro" id="IPR055170">
    <property type="entry name" value="GFO_IDH_MocA-like_dom"/>
</dbReference>
<dbReference type="Pfam" id="PF22725">
    <property type="entry name" value="GFO_IDH_MocA_C3"/>
    <property type="match status" value="1"/>
</dbReference>
<dbReference type="InterPro" id="IPR000683">
    <property type="entry name" value="Gfo/Idh/MocA-like_OxRdtase_N"/>
</dbReference>
<evidence type="ECO:0000259" key="1">
    <source>
        <dbReference type="Pfam" id="PF01408"/>
    </source>
</evidence>
<dbReference type="SUPFAM" id="SSF51735">
    <property type="entry name" value="NAD(P)-binding Rossmann-fold domains"/>
    <property type="match status" value="1"/>
</dbReference>
<dbReference type="Gene3D" id="3.40.50.720">
    <property type="entry name" value="NAD(P)-binding Rossmann-like Domain"/>
    <property type="match status" value="1"/>
</dbReference>
<dbReference type="PANTHER" id="PTHR43377:SF1">
    <property type="entry name" value="BILIVERDIN REDUCTASE A"/>
    <property type="match status" value="1"/>
</dbReference>
<protein>
    <submittedName>
        <fullName evidence="3">Gfo/Idh/MocA family oxidoreductase</fullName>
    </submittedName>
</protein>
<name>A0A940M9S6_9ACTN</name>
<dbReference type="Gene3D" id="3.30.360.10">
    <property type="entry name" value="Dihydrodipicolinate Reductase, domain 2"/>
    <property type="match status" value="1"/>
</dbReference>
<dbReference type="SUPFAM" id="SSF55347">
    <property type="entry name" value="Glyceraldehyde-3-phosphate dehydrogenase-like, C-terminal domain"/>
    <property type="match status" value="1"/>
</dbReference>
<dbReference type="EMBL" id="JAGIQL010000055">
    <property type="protein sequence ID" value="MBP0458925.1"/>
    <property type="molecule type" value="Genomic_DNA"/>
</dbReference>
<dbReference type="GO" id="GO:0000166">
    <property type="term" value="F:nucleotide binding"/>
    <property type="evidence" value="ECO:0007669"/>
    <property type="project" value="InterPro"/>
</dbReference>
<sequence>MQRIGIIGGGIRGSMYAHSLRGFPGADVRAVCDLAEPVALKVADDFGLSAYTDHRRMLAEQELDAVIVATPDFAHRQAAVDAASAGCHLLVEKPLATTREDAEAIAAAVRAAGVQCMVGFENRWNPAVRQLRERSAGGALGRVLTQNILLSNTYFVPTTMIGWAAKSSPAWFLMSHTVDAAAWVSGRTVTAVDARGSRGVLAARSIDTWDVVHALLTFDDGTTANLTSTWVLPDSMPSVVDFQYQVIGEDSAMYVDLQDQSVRQAGPDGFRWPGLLGGEIDGRLQGPPTWMVQDFVTRLERGEQVGPGLDEGAAVTDVVVAIHESLESGNTVPVDSGSRG</sequence>
<dbReference type="PANTHER" id="PTHR43377">
    <property type="entry name" value="BILIVERDIN REDUCTASE A"/>
    <property type="match status" value="1"/>
</dbReference>
<dbReference type="Pfam" id="PF01408">
    <property type="entry name" value="GFO_IDH_MocA"/>
    <property type="match status" value="1"/>
</dbReference>
<dbReference type="InterPro" id="IPR036291">
    <property type="entry name" value="NAD(P)-bd_dom_sf"/>
</dbReference>